<evidence type="ECO:0000256" key="2">
    <source>
        <dbReference type="ARBA" id="ARBA00001946"/>
    </source>
</evidence>
<evidence type="ECO:0000313" key="9">
    <source>
        <dbReference type="Proteomes" id="UP000234845"/>
    </source>
</evidence>
<evidence type="ECO:0000256" key="5">
    <source>
        <dbReference type="ARBA" id="ARBA00022842"/>
    </source>
</evidence>
<keyword evidence="3" id="KW-0479">Metal-binding</keyword>
<gene>
    <name evidence="8" type="ORF">CWI75_16345</name>
</gene>
<keyword evidence="5" id="KW-0460">Magnesium</keyword>
<evidence type="ECO:0000256" key="6">
    <source>
        <dbReference type="ARBA" id="ARBA00023211"/>
    </source>
</evidence>
<feature type="domain" description="Nudix hydrolase" evidence="7">
    <location>
        <begin position="29"/>
        <end position="160"/>
    </location>
</feature>
<dbReference type="InterPro" id="IPR015797">
    <property type="entry name" value="NUDIX_hydrolase-like_dom_sf"/>
</dbReference>
<dbReference type="EMBL" id="PKLZ01000015">
    <property type="protein sequence ID" value="PLW81205.1"/>
    <property type="molecule type" value="Genomic_DNA"/>
</dbReference>
<dbReference type="RefSeq" id="WP_101522603.1">
    <property type="nucleotide sequence ID" value="NZ_PKLZ01000015.1"/>
</dbReference>
<dbReference type="AlphaFoldDB" id="A0A2N5XYI5"/>
<proteinExistence type="predicted"/>
<dbReference type="Gene3D" id="3.90.79.10">
    <property type="entry name" value="Nucleoside Triphosphate Pyrophosphohydrolase"/>
    <property type="match status" value="1"/>
</dbReference>
<evidence type="ECO:0000256" key="3">
    <source>
        <dbReference type="ARBA" id="ARBA00022723"/>
    </source>
</evidence>
<dbReference type="PROSITE" id="PS51462">
    <property type="entry name" value="NUDIX"/>
    <property type="match status" value="1"/>
</dbReference>
<evidence type="ECO:0000256" key="1">
    <source>
        <dbReference type="ARBA" id="ARBA00001936"/>
    </source>
</evidence>
<keyword evidence="9" id="KW-1185">Reference proteome</keyword>
<comment type="cofactor">
    <cofactor evidence="2">
        <name>Mg(2+)</name>
        <dbReference type="ChEBI" id="CHEBI:18420"/>
    </cofactor>
</comment>
<accession>A0A2N5XYI5</accession>
<dbReference type="PANTHER" id="PTHR12992">
    <property type="entry name" value="NUDIX HYDROLASE"/>
    <property type="match status" value="1"/>
</dbReference>
<dbReference type="Pfam" id="PF00293">
    <property type="entry name" value="NUDIX"/>
    <property type="match status" value="1"/>
</dbReference>
<dbReference type="GO" id="GO:0046872">
    <property type="term" value="F:metal ion binding"/>
    <property type="evidence" value="ECO:0007669"/>
    <property type="project" value="UniProtKB-KW"/>
</dbReference>
<dbReference type="InterPro" id="IPR000086">
    <property type="entry name" value="NUDIX_hydrolase_dom"/>
</dbReference>
<name>A0A2N5XYI5_9GAMM</name>
<dbReference type="InterPro" id="IPR045121">
    <property type="entry name" value="CoAse"/>
</dbReference>
<dbReference type="Proteomes" id="UP000234845">
    <property type="component" value="Unassembled WGS sequence"/>
</dbReference>
<organism evidence="8 9">
    <name type="scientific">Kineobactrum sediminis</name>
    <dbReference type="NCBI Taxonomy" id="1905677"/>
    <lineage>
        <taxon>Bacteria</taxon>
        <taxon>Pseudomonadati</taxon>
        <taxon>Pseudomonadota</taxon>
        <taxon>Gammaproteobacteria</taxon>
        <taxon>Cellvibrionales</taxon>
        <taxon>Halieaceae</taxon>
        <taxon>Kineobactrum</taxon>
    </lineage>
</organism>
<evidence type="ECO:0000313" key="8">
    <source>
        <dbReference type="EMBL" id="PLW81205.1"/>
    </source>
</evidence>
<comment type="cofactor">
    <cofactor evidence="1">
        <name>Mn(2+)</name>
        <dbReference type="ChEBI" id="CHEBI:29035"/>
    </cofactor>
</comment>
<dbReference type="CDD" id="cd03426">
    <property type="entry name" value="NUDIX_CoAse_Nudt7"/>
    <property type="match status" value="1"/>
</dbReference>
<reference evidence="9" key="1">
    <citation type="submission" date="2017-11" db="EMBL/GenBank/DDBJ databases">
        <title>The draft genome sequence of Chromatocurvus sp. F02.</title>
        <authorList>
            <person name="Du Z.-J."/>
            <person name="Chang Y.-Q."/>
        </authorList>
    </citation>
    <scope>NUCLEOTIDE SEQUENCE [LARGE SCALE GENOMIC DNA]</scope>
    <source>
        <strain evidence="9">F02</strain>
    </source>
</reference>
<keyword evidence="4" id="KW-0378">Hydrolase</keyword>
<comment type="caution">
    <text evidence="8">The sequence shown here is derived from an EMBL/GenBank/DDBJ whole genome shotgun (WGS) entry which is preliminary data.</text>
</comment>
<dbReference type="GO" id="GO:0010945">
    <property type="term" value="F:coenzyme A diphosphatase activity"/>
    <property type="evidence" value="ECO:0007669"/>
    <property type="project" value="InterPro"/>
</dbReference>
<sequence>MPGRVDAAQCLVRLQEGLGMQRAPWTGSGRQAAVLVVLTQEASPRVVLGRRALHLKLHPGEIAFPGGKREPADATPWDTALREAEEEIGWPQTAVQPLGELASLVTRSGFVVHPCIVRVETPPPLRVDPAEFDTVFMAPLSVFAEHARYRIERMHDGVQEQSVPHYQLDNGTVWGITARVLAQLANIGLQAGLELPLHKESKT</sequence>
<evidence type="ECO:0000256" key="4">
    <source>
        <dbReference type="ARBA" id="ARBA00022801"/>
    </source>
</evidence>
<protein>
    <submittedName>
        <fullName evidence="8">CoA pyrophosphatase</fullName>
    </submittedName>
</protein>
<evidence type="ECO:0000259" key="7">
    <source>
        <dbReference type="PROSITE" id="PS51462"/>
    </source>
</evidence>
<dbReference type="PANTHER" id="PTHR12992:SF11">
    <property type="entry name" value="MITOCHONDRIAL COENZYME A DIPHOSPHATASE NUDT8"/>
    <property type="match status" value="1"/>
</dbReference>
<dbReference type="SUPFAM" id="SSF55811">
    <property type="entry name" value="Nudix"/>
    <property type="match status" value="1"/>
</dbReference>
<keyword evidence="6" id="KW-0464">Manganese</keyword>
<dbReference type="OrthoDB" id="9802805at2"/>